<accession>A0A166A4V5</accession>
<keyword evidence="3" id="KW-1185">Reference proteome</keyword>
<dbReference type="Proteomes" id="UP000076798">
    <property type="component" value="Unassembled WGS sequence"/>
</dbReference>
<proteinExistence type="predicted"/>
<organism evidence="2 3">
    <name type="scientific">Sistotremastrum suecicum HHB10207 ss-3</name>
    <dbReference type="NCBI Taxonomy" id="1314776"/>
    <lineage>
        <taxon>Eukaryota</taxon>
        <taxon>Fungi</taxon>
        <taxon>Dikarya</taxon>
        <taxon>Basidiomycota</taxon>
        <taxon>Agaricomycotina</taxon>
        <taxon>Agaricomycetes</taxon>
        <taxon>Sistotremastrales</taxon>
        <taxon>Sistotremastraceae</taxon>
        <taxon>Sistotremastrum</taxon>
    </lineage>
</organism>
<reference evidence="2 3" key="1">
    <citation type="journal article" date="2016" name="Mol. Biol. Evol.">
        <title>Comparative Genomics of Early-Diverging Mushroom-Forming Fungi Provides Insights into the Origins of Lignocellulose Decay Capabilities.</title>
        <authorList>
            <person name="Nagy L.G."/>
            <person name="Riley R."/>
            <person name="Tritt A."/>
            <person name="Adam C."/>
            <person name="Daum C."/>
            <person name="Floudas D."/>
            <person name="Sun H."/>
            <person name="Yadav J.S."/>
            <person name="Pangilinan J."/>
            <person name="Larsson K.H."/>
            <person name="Matsuura K."/>
            <person name="Barry K."/>
            <person name="Labutti K."/>
            <person name="Kuo R."/>
            <person name="Ohm R.A."/>
            <person name="Bhattacharya S.S."/>
            <person name="Shirouzu T."/>
            <person name="Yoshinaga Y."/>
            <person name="Martin F.M."/>
            <person name="Grigoriev I.V."/>
            <person name="Hibbett D.S."/>
        </authorList>
    </citation>
    <scope>NUCLEOTIDE SEQUENCE [LARGE SCALE GENOMIC DNA]</scope>
    <source>
        <strain evidence="2 3">HHB10207 ss-3</strain>
    </source>
</reference>
<dbReference type="EMBL" id="KV428158">
    <property type="protein sequence ID" value="KZT34961.1"/>
    <property type="molecule type" value="Genomic_DNA"/>
</dbReference>
<evidence type="ECO:0000256" key="1">
    <source>
        <dbReference type="SAM" id="MobiDB-lite"/>
    </source>
</evidence>
<dbReference type="AlphaFoldDB" id="A0A166A4V5"/>
<feature type="compositionally biased region" description="Polar residues" evidence="1">
    <location>
        <begin position="73"/>
        <end position="87"/>
    </location>
</feature>
<gene>
    <name evidence="2" type="ORF">SISSUDRAFT_219895</name>
</gene>
<sequence length="97" mass="10395">MGDTGEELKSLLRRLIVPACDEQLNLYPGLEGAKKAIMHMQLAKSTLTCRSLFSLPKSCLVFSNITGSICGQENRNPSHTTSGSISSECVGIGAKRP</sequence>
<protein>
    <submittedName>
        <fullName evidence="2">Uncharacterized protein</fullName>
    </submittedName>
</protein>
<evidence type="ECO:0000313" key="2">
    <source>
        <dbReference type="EMBL" id="KZT34961.1"/>
    </source>
</evidence>
<name>A0A166A4V5_9AGAM</name>
<evidence type="ECO:0000313" key="3">
    <source>
        <dbReference type="Proteomes" id="UP000076798"/>
    </source>
</evidence>
<feature type="region of interest" description="Disordered" evidence="1">
    <location>
        <begin position="73"/>
        <end position="97"/>
    </location>
</feature>